<name>A0AA48HHQ8_9ALTE</name>
<dbReference type="KEGG" id="pmaw:MACH26_04070"/>
<evidence type="ECO:0008006" key="3">
    <source>
        <dbReference type="Google" id="ProtNLM"/>
    </source>
</evidence>
<evidence type="ECO:0000313" key="1">
    <source>
        <dbReference type="EMBL" id="BDX04886.1"/>
    </source>
</evidence>
<dbReference type="Proteomes" id="UP001333710">
    <property type="component" value="Chromosome"/>
</dbReference>
<dbReference type="InterPro" id="IPR011990">
    <property type="entry name" value="TPR-like_helical_dom_sf"/>
</dbReference>
<dbReference type="EMBL" id="AP027272">
    <property type="protein sequence ID" value="BDX04886.1"/>
    <property type="molecule type" value="Genomic_DNA"/>
</dbReference>
<sequence>MILNSKTAGLCNYTIQRRVFVFFKHLSLLFLFYLCQTSHILAQTADNPVFAAALAHIEKEELQQAEGLLKYMLADAPDMHRARLELGLIYLKLQKTQQAQAQFEILLNHPDVPEAVKQNINRLMANKNIANQKAVEPPSPNTSDTHPTPAITTAIITKNKHNKHHFSGELQLSAGYDDNVRFSSADYFIEDDPFLDGLFLETEEGELIYVAPDGFIYDLEGNLLYENDGLYEFTSLDSSNAFVEGRLKLNHQYQFADDYTLTWHNSLLLQTTDNQQHPQYNKTQMRLETGITWQTAETWKWSVFAHHRLLERDGQVQIRATELRPQVTYYNAWGSWELGLSWMGRQYEDSVIVTDDIETWYYGFSSTIREVSLKWSKLYYNNKLLLLTRLDYSDNNADDDLDYKGLRLTFASVYDFAPDWSLLLSATRFNQDYSDSIDEPLDDTSTSLRGKLTYQLNDSTSLFLSTERAFRDSDVYGGIKSDKSLIQIGAELRF</sequence>
<dbReference type="SUPFAM" id="SSF56935">
    <property type="entry name" value="Porins"/>
    <property type="match status" value="1"/>
</dbReference>
<reference evidence="1" key="1">
    <citation type="submission" date="2023-01" db="EMBL/GenBank/DDBJ databases">
        <title>Complete genome sequence of Planctobacterium marinum strain Dej080120_11.</title>
        <authorList>
            <person name="Ueki S."/>
            <person name="Maruyama F."/>
        </authorList>
    </citation>
    <scope>NUCLEOTIDE SEQUENCE</scope>
    <source>
        <strain evidence="1">Dej080120_11</strain>
    </source>
</reference>
<dbReference type="SUPFAM" id="SSF48452">
    <property type="entry name" value="TPR-like"/>
    <property type="match status" value="1"/>
</dbReference>
<organism evidence="1 2">
    <name type="scientific">Planctobacterium marinum</name>
    <dbReference type="NCBI Taxonomy" id="1631968"/>
    <lineage>
        <taxon>Bacteria</taxon>
        <taxon>Pseudomonadati</taxon>
        <taxon>Pseudomonadota</taxon>
        <taxon>Gammaproteobacteria</taxon>
        <taxon>Alteromonadales</taxon>
        <taxon>Alteromonadaceae</taxon>
        <taxon>Planctobacterium</taxon>
    </lineage>
</organism>
<dbReference type="RefSeq" id="WP_338290757.1">
    <property type="nucleotide sequence ID" value="NZ_AP027272.1"/>
</dbReference>
<protein>
    <recommendedName>
        <fullName evidence="3">TPR repeat protein</fullName>
    </recommendedName>
</protein>
<dbReference type="Gene3D" id="1.25.40.10">
    <property type="entry name" value="Tetratricopeptide repeat domain"/>
    <property type="match status" value="1"/>
</dbReference>
<accession>A0AA48HHQ8</accession>
<evidence type="ECO:0000313" key="2">
    <source>
        <dbReference type="Proteomes" id="UP001333710"/>
    </source>
</evidence>
<dbReference type="AlphaFoldDB" id="A0AA48HHQ8"/>
<keyword evidence="2" id="KW-1185">Reference proteome</keyword>
<proteinExistence type="predicted"/>
<gene>
    <name evidence="1" type="ORF">MACH26_04070</name>
</gene>